<evidence type="ECO:0000313" key="3">
    <source>
        <dbReference type="Proteomes" id="UP000515308"/>
    </source>
</evidence>
<dbReference type="NCBIfam" id="TIGR01604">
    <property type="entry name" value="PYST-C2"/>
    <property type="match status" value="3"/>
</dbReference>
<name>A0A6V7SDN0_PLAVN</name>
<sequence>MNKKIYSLVTVASYILLIVTIQCFTNNEDLNKYFKENKNVHDEYEINSIDINNNEKFRYRSLSEHIIEDNYTLVSTTIQETLNNKESKGFNCSNILKRDKKTNKSSNNNESFLNEVFRVGNNLNAFLAKNPENLKLLSQLIEKLEKQPSNNNGSSLKEILLMENKIDAFFENDPEALEILSQLTERLGNHPSNKNESLLKELLMVGNDMHGFLANDPESAELLSQLIEKSEKQVSNNNESFLKEALLVGNNKDCFFKNDPEALKILSQLKERLGNHPSKFKQSE</sequence>
<accession>A0A6V7SDN0</accession>
<evidence type="ECO:0000256" key="1">
    <source>
        <dbReference type="SAM" id="SignalP"/>
    </source>
</evidence>
<protein>
    <submittedName>
        <fullName evidence="2">Fam-c protein</fullName>
    </submittedName>
</protein>
<feature type="signal peptide" evidence="1">
    <location>
        <begin position="1"/>
        <end position="23"/>
    </location>
</feature>
<dbReference type="AlphaFoldDB" id="A0A6V7SDN0"/>
<gene>
    <name evidence="2" type="ORF">PVLDE_1104910</name>
</gene>
<keyword evidence="1" id="KW-0732">Signal</keyword>
<evidence type="ECO:0000313" key="2">
    <source>
        <dbReference type="EMBL" id="CAD2096436.1"/>
    </source>
</evidence>
<organism evidence="2 3">
    <name type="scientific">Plasmodium vinckei lentum</name>
    <dbReference type="NCBI Taxonomy" id="138297"/>
    <lineage>
        <taxon>Eukaryota</taxon>
        <taxon>Sar</taxon>
        <taxon>Alveolata</taxon>
        <taxon>Apicomplexa</taxon>
        <taxon>Aconoidasida</taxon>
        <taxon>Haemosporida</taxon>
        <taxon>Plasmodiidae</taxon>
        <taxon>Plasmodium</taxon>
        <taxon>Plasmodium (Vinckeia)</taxon>
    </lineage>
</organism>
<reference evidence="2 3" key="1">
    <citation type="submission" date="2020-08" db="EMBL/GenBank/DDBJ databases">
        <authorList>
            <person name="Ramaprasad A."/>
        </authorList>
    </citation>
    <scope>NUCLEOTIDE SEQUENCE [LARGE SCALE GENOMIC DNA]</scope>
</reference>
<proteinExistence type="predicted"/>
<dbReference type="InterPro" id="IPR006491">
    <property type="entry name" value="PYST_C2"/>
</dbReference>
<feature type="chain" id="PRO_5027632298" evidence="1">
    <location>
        <begin position="24"/>
        <end position="284"/>
    </location>
</feature>
<dbReference type="EMBL" id="LR865373">
    <property type="protein sequence ID" value="CAD2096436.1"/>
    <property type="molecule type" value="Genomic_DNA"/>
</dbReference>
<dbReference type="Proteomes" id="UP000515308">
    <property type="component" value="Chromosome PVLDE_11"/>
</dbReference>